<sequence length="156" mass="17419">MSRLRSRRIPGSKPDSTAEGEYPSYMWALNLPPRVLNALCGSLEKGDVSVGLRLNIRTIGIEARVIPLDQILYADVEEIPSILKMIFRAETACDSRLHFVVTTFSYAGTDGSCSEQDWHYWRDGHTLSNSSGTSAAVVTARFCTRTSFVVEQRLLF</sequence>
<proteinExistence type="predicted"/>
<reference evidence="1 2" key="1">
    <citation type="journal article" date="2019" name="Sci. Rep.">
        <title>Orb-weaving spider Araneus ventricosus genome elucidates the spidroin gene catalogue.</title>
        <authorList>
            <person name="Kono N."/>
            <person name="Nakamura H."/>
            <person name="Ohtoshi R."/>
            <person name="Moran D.A.P."/>
            <person name="Shinohara A."/>
            <person name="Yoshida Y."/>
            <person name="Fujiwara M."/>
            <person name="Mori M."/>
            <person name="Tomita M."/>
            <person name="Arakawa K."/>
        </authorList>
    </citation>
    <scope>NUCLEOTIDE SEQUENCE [LARGE SCALE GENOMIC DNA]</scope>
</reference>
<evidence type="ECO:0000313" key="2">
    <source>
        <dbReference type="Proteomes" id="UP000499080"/>
    </source>
</evidence>
<dbReference type="AlphaFoldDB" id="A0A4Y2N1I3"/>
<evidence type="ECO:0000313" key="1">
    <source>
        <dbReference type="EMBL" id="GBN32732.1"/>
    </source>
</evidence>
<name>A0A4Y2N1I3_ARAVE</name>
<gene>
    <name evidence="1" type="ORF">AVEN_68513_1</name>
</gene>
<organism evidence="1 2">
    <name type="scientific">Araneus ventricosus</name>
    <name type="common">Orbweaver spider</name>
    <name type="synonym">Epeira ventricosa</name>
    <dbReference type="NCBI Taxonomy" id="182803"/>
    <lineage>
        <taxon>Eukaryota</taxon>
        <taxon>Metazoa</taxon>
        <taxon>Ecdysozoa</taxon>
        <taxon>Arthropoda</taxon>
        <taxon>Chelicerata</taxon>
        <taxon>Arachnida</taxon>
        <taxon>Araneae</taxon>
        <taxon>Araneomorphae</taxon>
        <taxon>Entelegynae</taxon>
        <taxon>Araneoidea</taxon>
        <taxon>Araneidae</taxon>
        <taxon>Araneus</taxon>
    </lineage>
</organism>
<comment type="caution">
    <text evidence="1">The sequence shown here is derived from an EMBL/GenBank/DDBJ whole genome shotgun (WGS) entry which is preliminary data.</text>
</comment>
<keyword evidence="2" id="KW-1185">Reference proteome</keyword>
<protein>
    <submittedName>
        <fullName evidence="1">Uncharacterized protein</fullName>
    </submittedName>
</protein>
<dbReference type="Proteomes" id="UP000499080">
    <property type="component" value="Unassembled WGS sequence"/>
</dbReference>
<dbReference type="EMBL" id="BGPR01008282">
    <property type="protein sequence ID" value="GBN32732.1"/>
    <property type="molecule type" value="Genomic_DNA"/>
</dbReference>
<accession>A0A4Y2N1I3</accession>